<accession>A0A4Q0I464</accession>
<keyword evidence="1" id="KW-0732">Signal</keyword>
<gene>
    <name evidence="2" type="ORF">EFD62_08955</name>
</gene>
<dbReference type="PROSITE" id="PS51257">
    <property type="entry name" value="PROKAR_LIPOPROTEIN"/>
    <property type="match status" value="1"/>
</dbReference>
<proteinExistence type="predicted"/>
<dbReference type="AlphaFoldDB" id="A0A4Q0I464"/>
<feature type="signal peptide" evidence="1">
    <location>
        <begin position="1"/>
        <end position="21"/>
    </location>
</feature>
<comment type="caution">
    <text evidence="2">The sequence shown here is derived from an EMBL/GenBank/DDBJ whole genome shotgun (WGS) entry which is preliminary data.</text>
</comment>
<reference evidence="3" key="1">
    <citation type="submission" date="2018-11" db="EMBL/GenBank/DDBJ databases">
        <title>Genome sequencing of a novel mesophilic and cellulolytic organism within the genus Hungateiclostridium.</title>
        <authorList>
            <person name="Rettenmaier R."/>
            <person name="Liebl W."/>
            <person name="Zverlov V."/>
        </authorList>
    </citation>
    <scope>NUCLEOTIDE SEQUENCE [LARGE SCALE GENOMIC DNA]</scope>
    <source>
        <strain evidence="3">N2K1</strain>
    </source>
</reference>
<keyword evidence="3" id="KW-1185">Reference proteome</keyword>
<dbReference type="InterPro" id="IPR046230">
    <property type="entry name" value="DUF6263"/>
</dbReference>
<evidence type="ECO:0008006" key="4">
    <source>
        <dbReference type="Google" id="ProtNLM"/>
    </source>
</evidence>
<organism evidence="2 3">
    <name type="scientific">Acetivibrio mesophilus</name>
    <dbReference type="NCBI Taxonomy" id="2487273"/>
    <lineage>
        <taxon>Bacteria</taxon>
        <taxon>Bacillati</taxon>
        <taxon>Bacillota</taxon>
        <taxon>Clostridia</taxon>
        <taxon>Eubacteriales</taxon>
        <taxon>Oscillospiraceae</taxon>
        <taxon>Acetivibrio</taxon>
    </lineage>
</organism>
<dbReference type="EMBL" id="RLII01000009">
    <property type="protein sequence ID" value="RXE59083.1"/>
    <property type="molecule type" value="Genomic_DNA"/>
</dbReference>
<feature type="chain" id="PRO_5039429528" description="DUF5105 domain-containing protein" evidence="1">
    <location>
        <begin position="22"/>
        <end position="319"/>
    </location>
</feature>
<protein>
    <recommendedName>
        <fullName evidence="4">DUF5105 domain-containing protein</fullName>
    </recommendedName>
</protein>
<dbReference type="RefSeq" id="WP_069194425.1">
    <property type="nucleotide sequence ID" value="NZ_RLII01000009.1"/>
</dbReference>
<name>A0A4Q0I464_9FIRM</name>
<sequence length="319" mass="34819">MRSKRILVALIVAVMALSLSACNSGLALYVNVNVGDSYKYHIEMDQTMNVEQSGQSVETNQNMVYDFIVSVNDVDSEGNITADYKYDALKIDIESNGAKQSFDSKNANADDSMSAIYSSFIGKGFTAKMTKYGEIKEISGVDNLLNSIVDSMDLGEDEVAQVFKEQTKESLRQSFGDEAIKSAVQSATVFPDTESIKVGDTWTVDNSVKTIVDMKMTTTYTLDKVEGEIAYISVKADYKSDPSTASDYMGMQMTTDLSGTMTGSIKVNTKNGFLSEGQMTQEYSGKMSIVVPAMEGLESQTVEIPMDSKGTITYSTTKM</sequence>
<evidence type="ECO:0000256" key="1">
    <source>
        <dbReference type="SAM" id="SignalP"/>
    </source>
</evidence>
<evidence type="ECO:0000313" key="3">
    <source>
        <dbReference type="Proteomes" id="UP000289166"/>
    </source>
</evidence>
<dbReference type="Pfam" id="PF19777">
    <property type="entry name" value="DUF6263"/>
    <property type="match status" value="1"/>
</dbReference>
<evidence type="ECO:0000313" key="2">
    <source>
        <dbReference type="EMBL" id="RXE59083.1"/>
    </source>
</evidence>
<dbReference type="OrthoDB" id="638692at2"/>
<dbReference type="Proteomes" id="UP000289166">
    <property type="component" value="Unassembled WGS sequence"/>
</dbReference>